<dbReference type="RefSeq" id="WP_347437675.1">
    <property type="nucleotide sequence ID" value="NZ_CP089291.1"/>
</dbReference>
<organism evidence="1 2">
    <name type="scientific">Fodinisporobacter ferrooxydans</name>
    <dbReference type="NCBI Taxonomy" id="2901836"/>
    <lineage>
        <taxon>Bacteria</taxon>
        <taxon>Bacillati</taxon>
        <taxon>Bacillota</taxon>
        <taxon>Bacilli</taxon>
        <taxon>Bacillales</taxon>
        <taxon>Alicyclobacillaceae</taxon>
        <taxon>Fodinisporobacter</taxon>
    </lineage>
</organism>
<sequence length="127" mass="14309">MTEKNLDYYLSLPYTITLIPAQEGGYVVKINELPGCLSQGETVEEALSMIEDAKRAWIEVALEVGNDIPEPVRGEEEYSGKFNVRVPKSLHRLLAEKAKEEKVSLNQYVNYQLSRSVGHLTNRNKGV</sequence>
<dbReference type="InterPro" id="IPR035069">
    <property type="entry name" value="TTHA1013/TTHA0281-like"/>
</dbReference>
<dbReference type="PANTHER" id="PTHR34504">
    <property type="entry name" value="ANTITOXIN HICB"/>
    <property type="match status" value="1"/>
</dbReference>
<evidence type="ECO:0000313" key="1">
    <source>
        <dbReference type="EMBL" id="UOF90981.1"/>
    </source>
</evidence>
<dbReference type="Pfam" id="PF05534">
    <property type="entry name" value="HicB"/>
    <property type="match status" value="1"/>
</dbReference>
<accession>A0ABY4CP17</accession>
<dbReference type="Proteomes" id="UP000830167">
    <property type="component" value="Chromosome"/>
</dbReference>
<dbReference type="SUPFAM" id="SSF143100">
    <property type="entry name" value="TTHA1013/TTHA0281-like"/>
    <property type="match status" value="1"/>
</dbReference>
<dbReference type="InterPro" id="IPR051404">
    <property type="entry name" value="TA_system_antitoxin"/>
</dbReference>
<dbReference type="InterPro" id="IPR008651">
    <property type="entry name" value="Uncharacterised_HicB"/>
</dbReference>
<dbReference type="EMBL" id="CP089291">
    <property type="protein sequence ID" value="UOF90981.1"/>
    <property type="molecule type" value="Genomic_DNA"/>
</dbReference>
<dbReference type="InterPro" id="IPR010985">
    <property type="entry name" value="Ribbon_hlx_hlx"/>
</dbReference>
<name>A0ABY4CP17_9BACL</name>
<dbReference type="PANTHER" id="PTHR34504:SF2">
    <property type="entry name" value="UPF0150 PROTEIN SSL0259"/>
    <property type="match status" value="1"/>
</dbReference>
<dbReference type="Gene3D" id="3.30.160.250">
    <property type="match status" value="1"/>
</dbReference>
<dbReference type="SUPFAM" id="SSF47598">
    <property type="entry name" value="Ribbon-helix-helix"/>
    <property type="match status" value="1"/>
</dbReference>
<reference evidence="1" key="1">
    <citation type="submission" date="2021-12" db="EMBL/GenBank/DDBJ databases">
        <title>Alicyclobacillaceae gen. nov., sp. nov., isolated from chalcocite enrichment system.</title>
        <authorList>
            <person name="Jiang Z."/>
        </authorList>
    </citation>
    <scope>NUCLEOTIDE SEQUENCE</scope>
    <source>
        <strain evidence="1">MYW30-H2</strain>
    </source>
</reference>
<proteinExistence type="predicted"/>
<protein>
    <submittedName>
        <fullName evidence="1">Type II toxin-antitoxin system HicB family antitoxin</fullName>
    </submittedName>
</protein>
<dbReference type="Gene3D" id="1.10.1220.10">
    <property type="entry name" value="Met repressor-like"/>
    <property type="match status" value="1"/>
</dbReference>
<evidence type="ECO:0000313" key="2">
    <source>
        <dbReference type="Proteomes" id="UP000830167"/>
    </source>
</evidence>
<keyword evidence="2" id="KW-1185">Reference proteome</keyword>
<gene>
    <name evidence="1" type="ORF">LSG31_01470</name>
</gene>
<dbReference type="InterPro" id="IPR013321">
    <property type="entry name" value="Arc_rbn_hlx_hlx"/>
</dbReference>